<evidence type="ECO:0000313" key="2">
    <source>
        <dbReference type="Proteomes" id="UP000275281"/>
    </source>
</evidence>
<evidence type="ECO:0000313" key="1">
    <source>
        <dbReference type="EMBL" id="RPJ65778.1"/>
    </source>
</evidence>
<name>A0A3N5Z9B4_9ALTE</name>
<proteinExistence type="predicted"/>
<dbReference type="AlphaFoldDB" id="A0A3N5Z9B4"/>
<dbReference type="SUPFAM" id="SSF101327">
    <property type="entry name" value="YgfB-like"/>
    <property type="match status" value="1"/>
</dbReference>
<reference evidence="1 2" key="1">
    <citation type="submission" date="2018-11" db="EMBL/GenBank/DDBJ databases">
        <authorList>
            <person name="Ye M.-Q."/>
            <person name="Du Z.-J."/>
        </authorList>
    </citation>
    <scope>NUCLEOTIDE SEQUENCE [LARGE SCALE GENOMIC DNA]</scope>
    <source>
        <strain evidence="1 2">U0105</strain>
    </source>
</reference>
<dbReference type="NCBIfam" id="TIGR02292">
    <property type="entry name" value="ygfB_yecA"/>
    <property type="match status" value="1"/>
</dbReference>
<dbReference type="InterPro" id="IPR011978">
    <property type="entry name" value="YgfB-like"/>
</dbReference>
<dbReference type="InterPro" id="IPR036255">
    <property type="entry name" value="YgfB-like_sf"/>
</dbReference>
<keyword evidence="2" id="KW-1185">Reference proteome</keyword>
<organism evidence="1 2">
    <name type="scientific">Alteromonas sediminis</name>
    <dbReference type="NCBI Taxonomy" id="2259342"/>
    <lineage>
        <taxon>Bacteria</taxon>
        <taxon>Pseudomonadati</taxon>
        <taxon>Pseudomonadota</taxon>
        <taxon>Gammaproteobacteria</taxon>
        <taxon>Alteromonadales</taxon>
        <taxon>Alteromonadaceae</taxon>
        <taxon>Alteromonas/Salinimonas group</taxon>
        <taxon>Alteromonas</taxon>
    </lineage>
</organism>
<sequence length="208" mass="23181">MLSPELTVFIHQAENKRTLMPGSFVAGLVFGVSASPEIPMPEKWMPWTLSSAASSLDSHQADALADALMGQLRWQLDTMRNNQIRLPVECKWDADKTKRTTLENWLSGLMFAHQQCEPEWQVAWNNRQIDDAVSRLTRCIKCFSLLADADAALKASPDDKKDQLIENLPVLTSQLTSLLQDYVALAGELAGTLPGQFELTSEPANKLR</sequence>
<dbReference type="RefSeq" id="WP_124028409.1">
    <property type="nucleotide sequence ID" value="NZ_JBHRSN010000007.1"/>
</dbReference>
<gene>
    <name evidence="1" type="ORF">DRW07_13265</name>
</gene>
<protein>
    <submittedName>
        <fullName evidence="1">YecA family protein</fullName>
    </submittedName>
</protein>
<dbReference type="EMBL" id="RPOK01000004">
    <property type="protein sequence ID" value="RPJ65778.1"/>
    <property type="molecule type" value="Genomic_DNA"/>
</dbReference>
<accession>A0A3N5Z9B4</accession>
<dbReference type="Pfam" id="PF03695">
    <property type="entry name" value="UPF0149"/>
    <property type="match status" value="1"/>
</dbReference>
<dbReference type="Proteomes" id="UP000275281">
    <property type="component" value="Unassembled WGS sequence"/>
</dbReference>
<comment type="caution">
    <text evidence="1">The sequence shown here is derived from an EMBL/GenBank/DDBJ whole genome shotgun (WGS) entry which is preliminary data.</text>
</comment>
<dbReference type="OrthoDB" id="6383265at2"/>